<evidence type="ECO:0000313" key="8">
    <source>
        <dbReference type="EMBL" id="ATF25718.1"/>
    </source>
</evidence>
<evidence type="ECO:0000256" key="1">
    <source>
        <dbReference type="ARBA" id="ARBA00011738"/>
    </source>
</evidence>
<dbReference type="PRINTS" id="PR00368">
    <property type="entry name" value="FADPNR"/>
</dbReference>
<comment type="caution">
    <text evidence="6">Lacks conserved residue(s) required for the propagation of feature annotation.</text>
</comment>
<keyword evidence="4 6" id="KW-0521">NADP</keyword>
<dbReference type="GO" id="GO:0050660">
    <property type="term" value="F:flavin adenine dinucleotide binding"/>
    <property type="evidence" value="ECO:0007669"/>
    <property type="project" value="UniProtKB-UniRule"/>
</dbReference>
<dbReference type="PANTHER" id="PTHR48105">
    <property type="entry name" value="THIOREDOXIN REDUCTASE 1-RELATED-RELATED"/>
    <property type="match status" value="1"/>
</dbReference>
<dbReference type="InterPro" id="IPR050097">
    <property type="entry name" value="Ferredoxin-NADP_redctase_2"/>
</dbReference>
<dbReference type="Gene3D" id="3.50.50.60">
    <property type="entry name" value="FAD/NAD(P)-binding domain"/>
    <property type="match status" value="2"/>
</dbReference>
<feature type="binding site" evidence="6">
    <location>
        <position position="329"/>
    </location>
    <ligand>
        <name>FAD</name>
        <dbReference type="ChEBI" id="CHEBI:57692"/>
    </ligand>
</feature>
<sequence>MQREIYDVTIIGGGPAGLFSAFYSGLRELKTKIIESEPRLGGKLNVYTEKMVWDIGALPPTPGGRVIDYLVEQAEVFNPTIVLSQKAIGIDKEEGVFVVTTETGAKHYSKTLIMASGWGVLLPNKITVEDSEKYEATNLHYLVKDPQALSGKRVLVSGGGNSAVDWVNILAPLTEEVTLVYRQAELKAHESQVSKLLAGQASYKGNHTITRFIADSTGERIAEVVLTDNLTGVETIIAVDEVVINHGYSEEGAIFDKNTVGLEKHDDFYVQTSFDNQSDVPGIFAAGDVVSHSGKLHLIAGAFHDAGNAVNQVKKYIEPEAHSHGRVSSHNHKFDEKNIPLKAQFFG</sequence>
<comment type="subunit">
    <text evidence="1 6">Homodimer.</text>
</comment>
<comment type="similarity">
    <text evidence="6">Belongs to the ferredoxin--NADP reductase type 2 family.</text>
</comment>
<dbReference type="GO" id="GO:0050661">
    <property type="term" value="F:NADP binding"/>
    <property type="evidence" value="ECO:0007669"/>
    <property type="project" value="UniProtKB-UniRule"/>
</dbReference>
<feature type="binding site" evidence="6">
    <location>
        <position position="288"/>
    </location>
    <ligand>
        <name>FAD</name>
        <dbReference type="ChEBI" id="CHEBI:57692"/>
    </ligand>
</feature>
<evidence type="ECO:0000256" key="3">
    <source>
        <dbReference type="ARBA" id="ARBA00022827"/>
    </source>
</evidence>
<feature type="binding site" evidence="6">
    <location>
        <position position="47"/>
    </location>
    <ligand>
        <name>FAD</name>
        <dbReference type="ChEBI" id="CHEBI:57692"/>
    </ligand>
</feature>
<protein>
    <recommendedName>
        <fullName evidence="6">Ferredoxin--NADP reductase</fullName>
        <shortName evidence="6">FNR</shortName>
        <shortName evidence="6">Fd-NADP(+) reductase</shortName>
        <ecNumber evidence="6">1.18.1.2</ecNumber>
    </recommendedName>
</protein>
<evidence type="ECO:0000259" key="7">
    <source>
        <dbReference type="Pfam" id="PF07992"/>
    </source>
</evidence>
<keyword evidence="9" id="KW-1185">Reference proteome</keyword>
<keyword evidence="5 6" id="KW-0560">Oxidoreductase</keyword>
<dbReference type="SUPFAM" id="SSF51905">
    <property type="entry name" value="FAD/NAD(P)-binding domain"/>
    <property type="match status" value="1"/>
</dbReference>
<dbReference type="InterPro" id="IPR036188">
    <property type="entry name" value="FAD/NAD-bd_sf"/>
</dbReference>
<dbReference type="RefSeq" id="WP_069126017.1">
    <property type="nucleotide sequence ID" value="NZ_CP023483.1"/>
</dbReference>
<evidence type="ECO:0000256" key="4">
    <source>
        <dbReference type="ARBA" id="ARBA00022857"/>
    </source>
</evidence>
<dbReference type="GO" id="GO:0004324">
    <property type="term" value="F:ferredoxin-NADP+ reductase activity"/>
    <property type="evidence" value="ECO:0007669"/>
    <property type="project" value="UniProtKB-UniRule"/>
</dbReference>
<feature type="binding site" evidence="6">
    <location>
        <position position="87"/>
    </location>
    <ligand>
        <name>FAD</name>
        <dbReference type="ChEBI" id="CHEBI:57692"/>
    </ligand>
</feature>
<dbReference type="PRINTS" id="PR00469">
    <property type="entry name" value="PNDRDTASEII"/>
</dbReference>
<comment type="cofactor">
    <cofactor evidence="6">
        <name>FAD</name>
        <dbReference type="ChEBI" id="CHEBI:57692"/>
    </cofactor>
    <text evidence="6">Binds 1 FAD per subunit.</text>
</comment>
<organism evidence="8 9">
    <name type="scientific">Brochothrix thermosphacta</name>
    <name type="common">Microbacterium thermosphactum</name>
    <dbReference type="NCBI Taxonomy" id="2756"/>
    <lineage>
        <taxon>Bacteria</taxon>
        <taxon>Bacillati</taxon>
        <taxon>Bacillota</taxon>
        <taxon>Bacilli</taxon>
        <taxon>Bacillales</taxon>
        <taxon>Listeriaceae</taxon>
        <taxon>Brochothrix</taxon>
    </lineage>
</organism>
<gene>
    <name evidence="8" type="ORF">CNY62_04540</name>
</gene>
<accession>A0A1D2LA03</accession>
<evidence type="ECO:0000256" key="2">
    <source>
        <dbReference type="ARBA" id="ARBA00022630"/>
    </source>
</evidence>
<dbReference type="InterPro" id="IPR023753">
    <property type="entry name" value="FAD/NAD-binding_dom"/>
</dbReference>
<feature type="binding site" evidence="6">
    <location>
        <position position="35"/>
    </location>
    <ligand>
        <name>FAD</name>
        <dbReference type="ChEBI" id="CHEBI:57692"/>
    </ligand>
</feature>
<evidence type="ECO:0000256" key="6">
    <source>
        <dbReference type="HAMAP-Rule" id="MF_01685"/>
    </source>
</evidence>
<dbReference type="Pfam" id="PF07992">
    <property type="entry name" value="Pyr_redox_2"/>
    <property type="match status" value="1"/>
</dbReference>
<dbReference type="EC" id="1.18.1.2" evidence="6"/>
<evidence type="ECO:0000313" key="9">
    <source>
        <dbReference type="Proteomes" id="UP000243591"/>
    </source>
</evidence>
<keyword evidence="2 6" id="KW-0285">Flavoprotein</keyword>
<dbReference type="EMBL" id="CP023483">
    <property type="protein sequence ID" value="ATF25718.1"/>
    <property type="molecule type" value="Genomic_DNA"/>
</dbReference>
<reference evidence="8 9" key="1">
    <citation type="submission" date="2017-09" db="EMBL/GenBank/DDBJ databases">
        <title>Complete Genome Sequences of Two Strains of the Meat Spoilage Bacterium Brochothrix thermosphacta Isolated from Ground Chicken.</title>
        <authorList>
            <person name="Paoli G.C."/>
            <person name="Wijey C."/>
            <person name="Chen C.-Y."/>
            <person name="Nguyen L."/>
            <person name="Yan X."/>
            <person name="Irwin P.L."/>
        </authorList>
    </citation>
    <scope>NUCLEOTIDE SEQUENCE [LARGE SCALE GENOMIC DNA]</scope>
    <source>
        <strain evidence="8 9">BI</strain>
    </source>
</reference>
<feature type="binding site" evidence="6">
    <location>
        <position position="121"/>
    </location>
    <ligand>
        <name>FAD</name>
        <dbReference type="ChEBI" id="CHEBI:57692"/>
    </ligand>
</feature>
<dbReference type="Proteomes" id="UP000243591">
    <property type="component" value="Chromosome"/>
</dbReference>
<comment type="catalytic activity">
    <reaction evidence="6">
        <text>2 reduced [2Fe-2S]-[ferredoxin] + NADP(+) + H(+) = 2 oxidized [2Fe-2S]-[ferredoxin] + NADPH</text>
        <dbReference type="Rhea" id="RHEA:20125"/>
        <dbReference type="Rhea" id="RHEA-COMP:10000"/>
        <dbReference type="Rhea" id="RHEA-COMP:10001"/>
        <dbReference type="ChEBI" id="CHEBI:15378"/>
        <dbReference type="ChEBI" id="CHEBI:33737"/>
        <dbReference type="ChEBI" id="CHEBI:33738"/>
        <dbReference type="ChEBI" id="CHEBI:57783"/>
        <dbReference type="ChEBI" id="CHEBI:58349"/>
        <dbReference type="EC" id="1.18.1.2"/>
    </reaction>
</comment>
<dbReference type="KEGG" id="bths:CNY62_04540"/>
<dbReference type="AlphaFoldDB" id="A0A1D2LA03"/>
<feature type="binding site" evidence="6">
    <location>
        <position position="43"/>
    </location>
    <ligand>
        <name>FAD</name>
        <dbReference type="ChEBI" id="CHEBI:57692"/>
    </ligand>
</feature>
<dbReference type="HAMAP" id="MF_01685">
    <property type="entry name" value="FENR2"/>
    <property type="match status" value="1"/>
</dbReference>
<keyword evidence="3 6" id="KW-0274">FAD</keyword>
<evidence type="ECO:0000256" key="5">
    <source>
        <dbReference type="ARBA" id="ARBA00023002"/>
    </source>
</evidence>
<name>A0A1D2LA03_BROTH</name>
<dbReference type="STRING" id="2756.BFR44_07325"/>
<dbReference type="InterPro" id="IPR022890">
    <property type="entry name" value="Fd--NADP_Rdtase_type_2"/>
</dbReference>
<feature type="domain" description="FAD/NAD(P)-binding" evidence="7">
    <location>
        <begin position="6"/>
        <end position="300"/>
    </location>
</feature>
<dbReference type="OrthoDB" id="9806179at2"/>
<proteinExistence type="inferred from homology"/>